<dbReference type="InterPro" id="IPR013919">
    <property type="entry name" value="Pex16"/>
</dbReference>
<gene>
    <name evidence="4" type="primary">pex16</name>
    <name evidence="4" type="ORF">AVEN_90432_1</name>
</gene>
<sequence length="342" mass="39091">MAEDYKLYIEKYRCFVTNNPLLASEIEVALKWASYIVAGRFSQSPVVSELIHSASKLMQLLNDSILRNAAGIPVHVNAVVEKLNTYLTIIEYTEVFAEVAAHRIHGSRAKWLIVISIHLLKFALHLLLLLKYKQGLHHSPPIPPLNRRRDIPELCKQNTNVGPVTENAPNVEVTFTLKTTGRVMRTLNAAPPLVSRSWQLPKVDEDSCRSVHTSPAQLSGKYLTAEMLHTSRPLVHLAAMRAFGEFSWKPYLIALGMDLTSLHLLREKSDFNKKEKQEISRRALSLLLYLLRSPFYDQYSKTRIINMLQSISNRVIGSGLLLRPLIEYIPEWQQQYFYAWSS</sequence>
<comment type="subcellular location">
    <subcellularLocation>
        <location evidence="3">Peroxisome membrane</location>
    </subcellularLocation>
</comment>
<proteinExistence type="inferred from homology"/>
<dbReference type="Proteomes" id="UP000499080">
    <property type="component" value="Unassembled WGS sequence"/>
</dbReference>
<dbReference type="AlphaFoldDB" id="A0A4Y2N6B0"/>
<evidence type="ECO:0000256" key="3">
    <source>
        <dbReference type="RuleBase" id="RU365003"/>
    </source>
</evidence>
<evidence type="ECO:0000256" key="1">
    <source>
        <dbReference type="ARBA" id="ARBA00009505"/>
    </source>
</evidence>
<dbReference type="GO" id="GO:0005778">
    <property type="term" value="C:peroxisomal membrane"/>
    <property type="evidence" value="ECO:0007669"/>
    <property type="project" value="UniProtKB-SubCell"/>
</dbReference>
<keyword evidence="3" id="KW-0962">Peroxisome biogenesis</keyword>
<evidence type="ECO:0000313" key="5">
    <source>
        <dbReference type="Proteomes" id="UP000499080"/>
    </source>
</evidence>
<dbReference type="PANTHER" id="PTHR13299">
    <property type="entry name" value="PEROXISOMAL MEMBRANE PROTEIN PEX16"/>
    <property type="match status" value="1"/>
</dbReference>
<comment type="similarity">
    <text evidence="1 3">Belongs to the peroxin-16 family.</text>
</comment>
<reference evidence="4 5" key="1">
    <citation type="journal article" date="2019" name="Sci. Rep.">
        <title>Orb-weaving spider Araneus ventricosus genome elucidates the spidroin gene catalogue.</title>
        <authorList>
            <person name="Kono N."/>
            <person name="Nakamura H."/>
            <person name="Ohtoshi R."/>
            <person name="Moran D.A.P."/>
            <person name="Shinohara A."/>
            <person name="Yoshida Y."/>
            <person name="Fujiwara M."/>
            <person name="Mori M."/>
            <person name="Tomita M."/>
            <person name="Arakawa K."/>
        </authorList>
    </citation>
    <scope>NUCLEOTIDE SEQUENCE [LARGE SCALE GENOMIC DNA]</scope>
</reference>
<dbReference type="GO" id="GO:0007031">
    <property type="term" value="P:peroxisome organization"/>
    <property type="evidence" value="ECO:0007669"/>
    <property type="project" value="UniProtKB-KW"/>
</dbReference>
<keyword evidence="5" id="KW-1185">Reference proteome</keyword>
<dbReference type="PANTHER" id="PTHR13299:SF0">
    <property type="entry name" value="PEROXISOMAL MEMBRANE PROTEIN PEX16"/>
    <property type="match status" value="1"/>
</dbReference>
<name>A0A4Y2N6B0_ARAVE</name>
<evidence type="ECO:0000256" key="2">
    <source>
        <dbReference type="ARBA" id="ARBA00018577"/>
    </source>
</evidence>
<keyword evidence="3" id="KW-0576">Peroxisome</keyword>
<dbReference type="OrthoDB" id="2021143at2759"/>
<dbReference type="Pfam" id="PF08610">
    <property type="entry name" value="Pex16"/>
    <property type="match status" value="1"/>
</dbReference>
<dbReference type="EMBL" id="BGPR01008487">
    <property type="protein sequence ID" value="GBN34154.1"/>
    <property type="molecule type" value="Genomic_DNA"/>
</dbReference>
<organism evidence="4 5">
    <name type="scientific">Araneus ventricosus</name>
    <name type="common">Orbweaver spider</name>
    <name type="synonym">Epeira ventricosa</name>
    <dbReference type="NCBI Taxonomy" id="182803"/>
    <lineage>
        <taxon>Eukaryota</taxon>
        <taxon>Metazoa</taxon>
        <taxon>Ecdysozoa</taxon>
        <taxon>Arthropoda</taxon>
        <taxon>Chelicerata</taxon>
        <taxon>Arachnida</taxon>
        <taxon>Araneae</taxon>
        <taxon>Araneomorphae</taxon>
        <taxon>Entelegynae</taxon>
        <taxon>Araneoidea</taxon>
        <taxon>Araneidae</taxon>
        <taxon>Araneus</taxon>
    </lineage>
</organism>
<protein>
    <recommendedName>
        <fullName evidence="2 3">Peroxisomal membrane protein PEX16</fullName>
    </recommendedName>
</protein>
<accession>A0A4Y2N6B0</accession>
<comment type="caution">
    <text evidence="4">The sequence shown here is derived from an EMBL/GenBank/DDBJ whole genome shotgun (WGS) entry which is preliminary data.</text>
</comment>
<evidence type="ECO:0000313" key="4">
    <source>
        <dbReference type="EMBL" id="GBN34154.1"/>
    </source>
</evidence>